<reference evidence="2" key="1">
    <citation type="submission" date="2022-11" db="UniProtKB">
        <authorList>
            <consortium name="WormBaseParasite"/>
        </authorList>
    </citation>
    <scope>IDENTIFICATION</scope>
</reference>
<evidence type="ECO:0000313" key="2">
    <source>
        <dbReference type="WBParaSite" id="ACRNAN_scaffold12524.g6786.t1"/>
    </source>
</evidence>
<accession>A0A914CNG1</accession>
<proteinExistence type="predicted"/>
<sequence>MSYTSFDIYEHGKLSQIIFLNVGINIDAQFPDGHYTDLTTSEPSAFYGIEKGKYEKKMELMVLRLNS</sequence>
<evidence type="ECO:0000313" key="1">
    <source>
        <dbReference type="Proteomes" id="UP000887540"/>
    </source>
</evidence>
<organism evidence="1 2">
    <name type="scientific">Acrobeloides nanus</name>
    <dbReference type="NCBI Taxonomy" id="290746"/>
    <lineage>
        <taxon>Eukaryota</taxon>
        <taxon>Metazoa</taxon>
        <taxon>Ecdysozoa</taxon>
        <taxon>Nematoda</taxon>
        <taxon>Chromadorea</taxon>
        <taxon>Rhabditida</taxon>
        <taxon>Tylenchina</taxon>
        <taxon>Cephalobomorpha</taxon>
        <taxon>Cephaloboidea</taxon>
        <taxon>Cephalobidae</taxon>
        <taxon>Acrobeloides</taxon>
    </lineage>
</organism>
<protein>
    <submittedName>
        <fullName evidence="2">Uncharacterized protein</fullName>
    </submittedName>
</protein>
<name>A0A914CNG1_9BILA</name>
<dbReference type="AlphaFoldDB" id="A0A914CNG1"/>
<dbReference type="Proteomes" id="UP000887540">
    <property type="component" value="Unplaced"/>
</dbReference>
<dbReference type="WBParaSite" id="ACRNAN_scaffold12524.g6786.t1">
    <property type="protein sequence ID" value="ACRNAN_scaffold12524.g6786.t1"/>
    <property type="gene ID" value="ACRNAN_scaffold12524.g6786"/>
</dbReference>
<keyword evidence="1" id="KW-1185">Reference proteome</keyword>